<feature type="compositionally biased region" description="Basic and acidic residues" evidence="1">
    <location>
        <begin position="81"/>
        <end position="93"/>
    </location>
</feature>
<keyword evidence="2" id="KW-0812">Transmembrane</keyword>
<evidence type="ECO:0000313" key="3">
    <source>
        <dbReference type="EMBL" id="TKX18233.1"/>
    </source>
</evidence>
<dbReference type="AlphaFoldDB" id="A0A4U7AJW9"/>
<feature type="compositionally biased region" description="Polar residues" evidence="1">
    <location>
        <begin position="115"/>
        <end position="133"/>
    </location>
</feature>
<feature type="transmembrane region" description="Helical" evidence="2">
    <location>
        <begin position="293"/>
        <end position="316"/>
    </location>
</feature>
<feature type="transmembrane region" description="Helical" evidence="2">
    <location>
        <begin position="266"/>
        <end position="287"/>
    </location>
</feature>
<dbReference type="Proteomes" id="UP000308133">
    <property type="component" value="Unassembled WGS sequence"/>
</dbReference>
<feature type="transmembrane region" description="Helical" evidence="2">
    <location>
        <begin position="164"/>
        <end position="188"/>
    </location>
</feature>
<reference evidence="3 4" key="1">
    <citation type="submission" date="2018-02" db="EMBL/GenBank/DDBJ databases">
        <title>Draft genome sequences of Elsinoe sp., causing black scab on jojoba.</title>
        <authorList>
            <person name="Stodart B."/>
            <person name="Jeffress S."/>
            <person name="Ash G."/>
            <person name="Arun Chinnappa K."/>
        </authorList>
    </citation>
    <scope>NUCLEOTIDE SEQUENCE [LARGE SCALE GENOMIC DNA]</scope>
    <source>
        <strain evidence="3 4">Hillstone_2</strain>
    </source>
</reference>
<proteinExistence type="predicted"/>
<dbReference type="PANTHER" id="PTHR42024">
    <property type="entry name" value="AMINO ACID PERMEASE_ SLC12A DOMAIN-CONTAINING PROTEIN"/>
    <property type="match status" value="1"/>
</dbReference>
<keyword evidence="2" id="KW-0472">Membrane</keyword>
<feature type="transmembrane region" description="Helical" evidence="2">
    <location>
        <begin position="398"/>
        <end position="422"/>
    </location>
</feature>
<feature type="transmembrane region" description="Helical" evidence="2">
    <location>
        <begin position="368"/>
        <end position="392"/>
    </location>
</feature>
<organism evidence="3 4">
    <name type="scientific">Elsinoe australis</name>
    <dbReference type="NCBI Taxonomy" id="40998"/>
    <lineage>
        <taxon>Eukaryota</taxon>
        <taxon>Fungi</taxon>
        <taxon>Dikarya</taxon>
        <taxon>Ascomycota</taxon>
        <taxon>Pezizomycotina</taxon>
        <taxon>Dothideomycetes</taxon>
        <taxon>Dothideomycetidae</taxon>
        <taxon>Myriangiales</taxon>
        <taxon>Elsinoaceae</taxon>
        <taxon>Elsinoe</taxon>
    </lineage>
</organism>
<accession>A0A4U7AJW9</accession>
<protein>
    <submittedName>
        <fullName evidence="3">Uncharacterized protein</fullName>
    </submittedName>
</protein>
<gene>
    <name evidence="3" type="ORF">C1H76_9707</name>
</gene>
<dbReference type="PANTHER" id="PTHR42024:SF1">
    <property type="entry name" value="AMINO ACID PERMEASE_ SLC12A DOMAIN-CONTAINING PROTEIN"/>
    <property type="match status" value="1"/>
</dbReference>
<feature type="region of interest" description="Disordered" evidence="1">
    <location>
        <begin position="1"/>
        <end position="149"/>
    </location>
</feature>
<evidence type="ECO:0000256" key="1">
    <source>
        <dbReference type="SAM" id="MobiDB-lite"/>
    </source>
</evidence>
<feature type="compositionally biased region" description="Polar residues" evidence="1">
    <location>
        <begin position="22"/>
        <end position="34"/>
    </location>
</feature>
<evidence type="ECO:0000313" key="4">
    <source>
        <dbReference type="Proteomes" id="UP000308133"/>
    </source>
</evidence>
<sequence>MNDFDPDLTPVAESDPFVAVHSTGTTDASVTPSQEEYHDAPDGGAIRGQEQDAIQTVAEPVADPEKAALADDTPDPRLGGHNKESVELPEFLRRSHYSSSSSTSGEYTDAIRPAPSNNASRQSVNRTGPGQHTLSAKSSSRSLPSLRRRETRLAQKEAHPWQHLGITLGMPMILLFDLVVPCIVYYTWYNKSVAQWERDCFDRFRDQQCPLEKPETDRKILGAAVACFGFGEIWILAARVWRLFFRREECAPLLSKSRWELDATSWVYLVAVLMALMPFVIGSELLIPKLYLYGPSFIMVFLGSLMIISIIAPFNLPVKINSQPKGTPMRPFIYYAAEDFIAVDGLQDREFRIRYNERYEGNKRFRRFFTFLTLFWILGVCLYEGAVSAIIWNLPFHYAFGSSLGVLFGWIATWALCTYAIVEWEMKRENTAYEAGEFIA</sequence>
<dbReference type="EMBL" id="PTQR01000131">
    <property type="protein sequence ID" value="TKX18233.1"/>
    <property type="molecule type" value="Genomic_DNA"/>
</dbReference>
<comment type="caution">
    <text evidence="3">The sequence shown here is derived from an EMBL/GenBank/DDBJ whole genome shotgun (WGS) entry which is preliminary data.</text>
</comment>
<evidence type="ECO:0000256" key="2">
    <source>
        <dbReference type="SAM" id="Phobius"/>
    </source>
</evidence>
<feature type="compositionally biased region" description="Low complexity" evidence="1">
    <location>
        <begin position="134"/>
        <end position="145"/>
    </location>
</feature>
<keyword evidence="2" id="KW-1133">Transmembrane helix</keyword>
<name>A0A4U7AJW9_9PEZI</name>